<comment type="caution">
    <text evidence="6">The sequence shown here is derived from an EMBL/GenBank/DDBJ whole genome shotgun (WGS) entry which is preliminary data.</text>
</comment>
<dbReference type="EMBL" id="CAJNYT010002281">
    <property type="protein sequence ID" value="CAF3459560.1"/>
    <property type="molecule type" value="Genomic_DNA"/>
</dbReference>
<organism evidence="6 8">
    <name type="scientific">Rotaria socialis</name>
    <dbReference type="NCBI Taxonomy" id="392032"/>
    <lineage>
        <taxon>Eukaryota</taxon>
        <taxon>Metazoa</taxon>
        <taxon>Spiralia</taxon>
        <taxon>Gnathifera</taxon>
        <taxon>Rotifera</taxon>
        <taxon>Eurotatoria</taxon>
        <taxon>Bdelloidea</taxon>
        <taxon>Philodinida</taxon>
        <taxon>Philodinidae</taxon>
        <taxon>Rotaria</taxon>
    </lineage>
</organism>
<dbReference type="Pfam" id="PF13359">
    <property type="entry name" value="DDE_Tnp_4"/>
    <property type="match status" value="1"/>
</dbReference>
<evidence type="ECO:0000313" key="7">
    <source>
        <dbReference type="EMBL" id="CAF4654663.1"/>
    </source>
</evidence>
<evidence type="ECO:0000259" key="5">
    <source>
        <dbReference type="PROSITE" id="PS50966"/>
    </source>
</evidence>
<keyword evidence="2" id="KW-0479">Metal-binding</keyword>
<feature type="domain" description="SWIM-type" evidence="5">
    <location>
        <begin position="498"/>
        <end position="540"/>
    </location>
</feature>
<dbReference type="PANTHER" id="PTHR23080">
    <property type="entry name" value="THAP DOMAIN PROTEIN"/>
    <property type="match status" value="1"/>
</dbReference>
<keyword evidence="3" id="KW-0863">Zinc-finger</keyword>
<evidence type="ECO:0000256" key="3">
    <source>
        <dbReference type="PROSITE-ProRule" id="PRU00325"/>
    </source>
</evidence>
<keyword evidence="3" id="KW-0862">Zinc</keyword>
<dbReference type="EMBL" id="CAJOBR010002065">
    <property type="protein sequence ID" value="CAF4654663.1"/>
    <property type="molecule type" value="Genomic_DNA"/>
</dbReference>
<evidence type="ECO:0000313" key="8">
    <source>
        <dbReference type="Proteomes" id="UP000663872"/>
    </source>
</evidence>
<gene>
    <name evidence="6" type="ORF">GRG538_LOCUS14831</name>
    <name evidence="7" type="ORF">QYT958_LOCUS15081</name>
</gene>
<name>A0A818EIG0_9BILA</name>
<protein>
    <recommendedName>
        <fullName evidence="5">SWIM-type domain-containing protein</fullName>
    </recommendedName>
</protein>
<comment type="cofactor">
    <cofactor evidence="1">
        <name>a divalent metal cation</name>
        <dbReference type="ChEBI" id="CHEBI:60240"/>
    </cofactor>
</comment>
<feature type="region of interest" description="Disordered" evidence="4">
    <location>
        <begin position="44"/>
        <end position="68"/>
    </location>
</feature>
<evidence type="ECO:0000256" key="2">
    <source>
        <dbReference type="ARBA" id="ARBA00022723"/>
    </source>
</evidence>
<sequence length="602" mass="69242">MEVFFLSARSLKRVHNDDPGCFDCRMKYLNWLKKVDEDFDHLKERDVNQDENSDNAMETDVDGGNKSDKCSVTEQHVKGDTSEIAIRVPRCTKPHRSCIVCELSDETCKVLSKQQRTLIFVKRGIFISEDARCCPSHIYNKQLNFDSLCQIRGTHFDKLVFDANRLEEIIADFRLIVDNLKTFDFDDPYSLSDMDYYNITGLHKDEFDIVVDSVVSMRESRIRSKRTTTALFCAKMRLGLSNSVLSTMFHIKDDKVVSRIIHQVTEALMKNFVPKHTGFRHVSRQTVLEQHQTLKANMLLTSNNQQVVVVMDGTYLYLQKSANNELQRRNYSTHKHRHLIKPMIITTRSGYILSVLGPFFGDYKNNDANIITHCLLTNEDDMLNWLQDDDIIILDRGFRDAAPTMRTLGFHVQMPRFLNGKKQFTTEEANQSRLVTANRWVVESGTYQIRMAKSYILEHITTSILNDDDLEFIVALCPKQSDLVRVRFQSRHSNNKCHTATVQFDETVINPIVGYYCTCISGSREVGCCSHVAAVLWHRGVQRAAINPATDPLSAVNSMQSVHNSIYHTFADEEPDDDNHIRYSLYSNDLDDTSTRTHSDDE</sequence>
<evidence type="ECO:0000313" key="6">
    <source>
        <dbReference type="EMBL" id="CAF3459560.1"/>
    </source>
</evidence>
<dbReference type="PROSITE" id="PS50966">
    <property type="entry name" value="ZF_SWIM"/>
    <property type="match status" value="1"/>
</dbReference>
<accession>A0A818EIG0</accession>
<evidence type="ECO:0000256" key="1">
    <source>
        <dbReference type="ARBA" id="ARBA00001968"/>
    </source>
</evidence>
<dbReference type="AlphaFoldDB" id="A0A818EIG0"/>
<dbReference type="InterPro" id="IPR007527">
    <property type="entry name" value="Znf_SWIM"/>
</dbReference>
<dbReference type="InterPro" id="IPR027806">
    <property type="entry name" value="HARBI1_dom"/>
</dbReference>
<feature type="compositionally biased region" description="Acidic residues" evidence="4">
    <location>
        <begin position="49"/>
        <end position="61"/>
    </location>
</feature>
<evidence type="ECO:0000256" key="4">
    <source>
        <dbReference type="SAM" id="MobiDB-lite"/>
    </source>
</evidence>
<proteinExistence type="predicted"/>
<reference evidence="6" key="1">
    <citation type="submission" date="2021-02" db="EMBL/GenBank/DDBJ databases">
        <authorList>
            <person name="Nowell W R."/>
        </authorList>
    </citation>
    <scope>NUCLEOTIDE SEQUENCE</scope>
</reference>
<dbReference type="GO" id="GO:0008270">
    <property type="term" value="F:zinc ion binding"/>
    <property type="evidence" value="ECO:0007669"/>
    <property type="project" value="UniProtKB-KW"/>
</dbReference>
<dbReference type="Proteomes" id="UP000663872">
    <property type="component" value="Unassembled WGS sequence"/>
</dbReference>
<dbReference type="Proteomes" id="UP000663848">
    <property type="component" value="Unassembled WGS sequence"/>
</dbReference>